<evidence type="ECO:0000259" key="5">
    <source>
        <dbReference type="PROSITE" id="PS50075"/>
    </source>
</evidence>
<dbReference type="InterPro" id="IPR000868">
    <property type="entry name" value="Isochorismatase-like_dom"/>
</dbReference>
<evidence type="ECO:0000256" key="3">
    <source>
        <dbReference type="ARBA" id="ARBA00022801"/>
    </source>
</evidence>
<dbReference type="InterPro" id="IPR036736">
    <property type="entry name" value="ACP-like_sf"/>
</dbReference>
<comment type="pathway">
    <text evidence="1">Siderophore biosynthesis.</text>
</comment>
<organism evidence="6 7">
    <name type="scientific">Xenorhabdus yunnanensis</name>
    <dbReference type="NCBI Taxonomy" id="3025878"/>
    <lineage>
        <taxon>Bacteria</taxon>
        <taxon>Pseudomonadati</taxon>
        <taxon>Pseudomonadota</taxon>
        <taxon>Gammaproteobacteria</taxon>
        <taxon>Enterobacterales</taxon>
        <taxon>Morganellaceae</taxon>
        <taxon>Xenorhabdus</taxon>
    </lineage>
</organism>
<dbReference type="PIRSF" id="PIRSF001111">
    <property type="entry name" value="Isochorismatase"/>
    <property type="match status" value="1"/>
</dbReference>
<protein>
    <recommendedName>
        <fullName evidence="2">isochorismatase</fullName>
        <ecNumber evidence="2">3.3.2.1</ecNumber>
    </recommendedName>
</protein>
<dbReference type="InterPro" id="IPR016291">
    <property type="entry name" value="Isochorismatase"/>
</dbReference>
<keyword evidence="7" id="KW-1185">Reference proteome</keyword>
<dbReference type="Pfam" id="PF00857">
    <property type="entry name" value="Isochorismatase"/>
    <property type="match status" value="1"/>
</dbReference>
<evidence type="ECO:0000256" key="2">
    <source>
        <dbReference type="ARBA" id="ARBA00012100"/>
    </source>
</evidence>
<dbReference type="InterPro" id="IPR050272">
    <property type="entry name" value="Isochorismatase-like_hydrls"/>
</dbReference>
<feature type="domain" description="Carrier" evidence="5">
    <location>
        <begin position="215"/>
        <end position="292"/>
    </location>
</feature>
<evidence type="ECO:0000256" key="1">
    <source>
        <dbReference type="ARBA" id="ARBA00004924"/>
    </source>
</evidence>
<evidence type="ECO:0000313" key="6">
    <source>
        <dbReference type="EMBL" id="MDC9589271.1"/>
    </source>
</evidence>
<sequence length="296" mass="33865">MSIPTLNDYLLPTTQELPTNKVNWSLDGKRAVLLIHDMQNYFLNFWQADSPLVKQVINNIARLKTICKKQGIPVFYTAQPNHQSNGDRGLLNDMWGAGLNQYPEQQSITEALTPESDDTVLTKWHYSAFQRSDLEQQLKVMGRDQLIICGIYAHIGCMTTATDAFMRDIQPFFIADALADFSHDEHIMALRYIAGRCGRVLTTETLLNELSPQPVQPEWTRERLRAEILPLLDDDCGDIDDHENMLDYGLDSVNIMSLAARWRYESHHQIDFISLMKTPTLANWLILLTGKPESKQ</sequence>
<proteinExistence type="predicted"/>
<dbReference type="InterPro" id="IPR009081">
    <property type="entry name" value="PP-bd_ACP"/>
</dbReference>
<accession>A0ABT5LDS9</accession>
<dbReference type="SUPFAM" id="SSF47336">
    <property type="entry name" value="ACP-like"/>
    <property type="match status" value="1"/>
</dbReference>
<dbReference type="EC" id="3.3.2.1" evidence="2"/>
<reference evidence="6 7" key="1">
    <citation type="submission" date="2023-02" db="EMBL/GenBank/DDBJ databases">
        <title>Entomopathogenic bacteria.</title>
        <authorList>
            <person name="Machado R.A."/>
        </authorList>
    </citation>
    <scope>NUCLEOTIDE SEQUENCE [LARGE SCALE GENOMIC DNA]</scope>
    <source>
        <strain evidence="6 7">XENO-10</strain>
    </source>
</reference>
<evidence type="ECO:0000256" key="4">
    <source>
        <dbReference type="ARBA" id="ARBA00048590"/>
    </source>
</evidence>
<dbReference type="PANTHER" id="PTHR43540">
    <property type="entry name" value="PEROXYUREIDOACRYLATE/UREIDOACRYLATE AMIDOHYDROLASE-RELATED"/>
    <property type="match status" value="1"/>
</dbReference>
<dbReference type="Pfam" id="PF00550">
    <property type="entry name" value="PP-binding"/>
    <property type="match status" value="1"/>
</dbReference>
<dbReference type="Gene3D" id="1.10.1200.10">
    <property type="entry name" value="ACP-like"/>
    <property type="match status" value="1"/>
</dbReference>
<gene>
    <name evidence="6" type="ORF">PSI23_08030</name>
</gene>
<dbReference type="PANTHER" id="PTHR43540:SF3">
    <property type="entry name" value="ENTEROBACTIN SYNTHASE COMPONENT B"/>
    <property type="match status" value="1"/>
</dbReference>
<dbReference type="Gene3D" id="3.40.50.850">
    <property type="entry name" value="Isochorismatase-like"/>
    <property type="match status" value="1"/>
</dbReference>
<dbReference type="PROSITE" id="PS50075">
    <property type="entry name" value="CARRIER"/>
    <property type="match status" value="1"/>
</dbReference>
<dbReference type="RefSeq" id="WP_273554601.1">
    <property type="nucleotide sequence ID" value="NZ_JAQRFI010000014.1"/>
</dbReference>
<dbReference type="PRINTS" id="PR01398">
    <property type="entry name" value="ISCHRISMTASE"/>
</dbReference>
<keyword evidence="3" id="KW-0378">Hydrolase</keyword>
<dbReference type="EMBL" id="JAQRFI010000014">
    <property type="protein sequence ID" value="MDC9589271.1"/>
    <property type="molecule type" value="Genomic_DNA"/>
</dbReference>
<name>A0ABT5LDS9_9GAMM</name>
<dbReference type="Proteomes" id="UP001217178">
    <property type="component" value="Unassembled WGS sequence"/>
</dbReference>
<comment type="catalytic activity">
    <reaction evidence="4">
        <text>isochorismate + H2O = (2S,3S)-2,3-dihydroxy-2,3-dihydrobenzoate + pyruvate</text>
        <dbReference type="Rhea" id="RHEA:11112"/>
        <dbReference type="ChEBI" id="CHEBI:15361"/>
        <dbReference type="ChEBI" id="CHEBI:15377"/>
        <dbReference type="ChEBI" id="CHEBI:29780"/>
        <dbReference type="ChEBI" id="CHEBI:58764"/>
        <dbReference type="EC" id="3.3.2.1"/>
    </reaction>
</comment>
<dbReference type="InterPro" id="IPR036380">
    <property type="entry name" value="Isochorismatase-like_sf"/>
</dbReference>
<dbReference type="SUPFAM" id="SSF52499">
    <property type="entry name" value="Isochorismatase-like hydrolases"/>
    <property type="match status" value="1"/>
</dbReference>
<comment type="caution">
    <text evidence="6">The sequence shown here is derived from an EMBL/GenBank/DDBJ whole genome shotgun (WGS) entry which is preliminary data.</text>
</comment>
<evidence type="ECO:0000313" key="7">
    <source>
        <dbReference type="Proteomes" id="UP001217178"/>
    </source>
</evidence>